<accession>A0ACA9M4B1</accession>
<keyword evidence="2" id="KW-1185">Reference proteome</keyword>
<name>A0ACA9M4B1_9GLOM</name>
<evidence type="ECO:0000313" key="1">
    <source>
        <dbReference type="EMBL" id="CAG8569131.1"/>
    </source>
</evidence>
<dbReference type="Proteomes" id="UP000789920">
    <property type="component" value="Unassembled WGS sequence"/>
</dbReference>
<gene>
    <name evidence="1" type="ORF">RPERSI_LOCUS4683</name>
</gene>
<dbReference type="EMBL" id="CAJVQC010006618">
    <property type="protein sequence ID" value="CAG8569131.1"/>
    <property type="molecule type" value="Genomic_DNA"/>
</dbReference>
<protein>
    <submittedName>
        <fullName evidence="1">1087_t:CDS:1</fullName>
    </submittedName>
</protein>
<sequence>GIEEFETKELKNEIVEDDELIVSHGIGKTELDDLLQKLKGLQ</sequence>
<evidence type="ECO:0000313" key="2">
    <source>
        <dbReference type="Proteomes" id="UP000789920"/>
    </source>
</evidence>
<organism evidence="1 2">
    <name type="scientific">Racocetra persica</name>
    <dbReference type="NCBI Taxonomy" id="160502"/>
    <lineage>
        <taxon>Eukaryota</taxon>
        <taxon>Fungi</taxon>
        <taxon>Fungi incertae sedis</taxon>
        <taxon>Mucoromycota</taxon>
        <taxon>Glomeromycotina</taxon>
        <taxon>Glomeromycetes</taxon>
        <taxon>Diversisporales</taxon>
        <taxon>Gigasporaceae</taxon>
        <taxon>Racocetra</taxon>
    </lineage>
</organism>
<feature type="non-terminal residue" evidence="1">
    <location>
        <position position="1"/>
    </location>
</feature>
<reference evidence="1" key="1">
    <citation type="submission" date="2021-06" db="EMBL/GenBank/DDBJ databases">
        <authorList>
            <person name="Kallberg Y."/>
            <person name="Tangrot J."/>
            <person name="Rosling A."/>
        </authorList>
    </citation>
    <scope>NUCLEOTIDE SEQUENCE</scope>
    <source>
        <strain evidence="1">MA461A</strain>
    </source>
</reference>
<proteinExistence type="predicted"/>
<comment type="caution">
    <text evidence="1">The sequence shown here is derived from an EMBL/GenBank/DDBJ whole genome shotgun (WGS) entry which is preliminary data.</text>
</comment>